<dbReference type="SUPFAM" id="SSF90123">
    <property type="entry name" value="ABC transporter transmembrane region"/>
    <property type="match status" value="1"/>
</dbReference>
<evidence type="ECO:0000313" key="11">
    <source>
        <dbReference type="Proteomes" id="UP001316087"/>
    </source>
</evidence>
<dbReference type="SUPFAM" id="SSF52540">
    <property type="entry name" value="P-loop containing nucleoside triphosphate hydrolases"/>
    <property type="match status" value="1"/>
</dbReference>
<evidence type="ECO:0000256" key="7">
    <source>
        <dbReference type="SAM" id="Phobius"/>
    </source>
</evidence>
<comment type="subcellular location">
    <subcellularLocation>
        <location evidence="1">Cell membrane</location>
        <topology evidence="1">Multi-pass membrane protein</topology>
    </subcellularLocation>
</comment>
<evidence type="ECO:0000256" key="6">
    <source>
        <dbReference type="ARBA" id="ARBA00023136"/>
    </source>
</evidence>
<evidence type="ECO:0000256" key="4">
    <source>
        <dbReference type="ARBA" id="ARBA00022840"/>
    </source>
</evidence>
<dbReference type="Pfam" id="PF00664">
    <property type="entry name" value="ABC_membrane"/>
    <property type="match status" value="1"/>
</dbReference>
<dbReference type="PANTHER" id="PTHR43394">
    <property type="entry name" value="ATP-DEPENDENT PERMEASE MDL1, MITOCHONDRIAL"/>
    <property type="match status" value="1"/>
</dbReference>
<name>A0ABS9UD78_9BACL</name>
<evidence type="ECO:0000256" key="3">
    <source>
        <dbReference type="ARBA" id="ARBA00022741"/>
    </source>
</evidence>
<dbReference type="EMBL" id="JAKZFC010000002">
    <property type="protein sequence ID" value="MCH7322095.1"/>
    <property type="molecule type" value="Genomic_DNA"/>
</dbReference>
<dbReference type="InterPro" id="IPR039421">
    <property type="entry name" value="Type_1_exporter"/>
</dbReference>
<evidence type="ECO:0000259" key="9">
    <source>
        <dbReference type="PROSITE" id="PS50929"/>
    </source>
</evidence>
<dbReference type="RefSeq" id="WP_241369136.1">
    <property type="nucleotide sequence ID" value="NZ_JAKZFC010000002.1"/>
</dbReference>
<evidence type="ECO:0000256" key="1">
    <source>
        <dbReference type="ARBA" id="ARBA00004651"/>
    </source>
</evidence>
<reference evidence="10 11" key="1">
    <citation type="submission" date="2022-03" db="EMBL/GenBank/DDBJ databases">
        <authorList>
            <person name="Jo J.-H."/>
            <person name="Im W.-T."/>
        </authorList>
    </citation>
    <scope>NUCLEOTIDE SEQUENCE [LARGE SCALE GENOMIC DNA]</scope>
    <source>
        <strain evidence="10 11">MA9</strain>
    </source>
</reference>
<sequence length="587" mass="67034">MINKSSIEVSLFKVYIWVVSFLKPYLMKVFLLIICGVVISVSELIIPKMFGYFIDDVLKNKNINLFVYCLCAIFLVLLLKLIATASKEYLQRYIQENSVRDLQWSIVTKLRVLGASYLEKNSTGTILALVNTEVAALQELYRRYFPEMIQHVLFVTISIYLMLDISLYLSISIIPCISLYYLFGPRIEKKASNIGQKLADSQVNLGQKYYESVSLLKELNVFNSFEWDLNKTLKEVKNNTNLYSKRYWYAYLRGSIRRFTYYFGAIILIIFGCFLISEETITAGEFVSFLLLYLATMHKLTSVITLLTEQKMLMFQASKLYEFAHFEPTITEKEGAIHLNKVEGNINFENVSFSYTPNNPILKNLSFNIKSGEKIAFVGESGCGKSTIAKLMIRFYDSNNGEISIDSNLINSLSLETIRRSIGIVFQDVYIFGSTIKENILFGNPSATEEELIEASKAAYLHDYIMELPDQYNTKVDEKGDTLSGGLKQRVGLARLFLMNPSIVIMDEPTSALDNITEKHIQKSLDRFLIDKTVITIAHRLSTIRDYDRIYVLDNGIIAESGPHEQLLAKNGLYKKFIIQTKEAGLV</sequence>
<dbReference type="InterPro" id="IPR027417">
    <property type="entry name" value="P-loop_NTPase"/>
</dbReference>
<dbReference type="Gene3D" id="1.20.1560.10">
    <property type="entry name" value="ABC transporter type 1, transmembrane domain"/>
    <property type="match status" value="1"/>
</dbReference>
<dbReference type="Gene3D" id="3.40.50.300">
    <property type="entry name" value="P-loop containing nucleotide triphosphate hydrolases"/>
    <property type="match status" value="1"/>
</dbReference>
<keyword evidence="11" id="KW-1185">Reference proteome</keyword>
<evidence type="ECO:0000313" key="10">
    <source>
        <dbReference type="EMBL" id="MCH7322095.1"/>
    </source>
</evidence>
<keyword evidence="3" id="KW-0547">Nucleotide-binding</keyword>
<evidence type="ECO:0000256" key="5">
    <source>
        <dbReference type="ARBA" id="ARBA00022989"/>
    </source>
</evidence>
<feature type="transmembrane region" description="Helical" evidence="7">
    <location>
        <begin position="259"/>
        <end position="277"/>
    </location>
</feature>
<feature type="transmembrane region" description="Helical" evidence="7">
    <location>
        <begin position="289"/>
        <end position="308"/>
    </location>
</feature>
<organism evidence="10 11">
    <name type="scientific">Solibacillus palustris</name>
    <dbReference type="NCBI Taxonomy" id="2908203"/>
    <lineage>
        <taxon>Bacteria</taxon>
        <taxon>Bacillati</taxon>
        <taxon>Bacillota</taxon>
        <taxon>Bacilli</taxon>
        <taxon>Bacillales</taxon>
        <taxon>Caryophanaceae</taxon>
        <taxon>Solibacillus</taxon>
    </lineage>
</organism>
<dbReference type="InterPro" id="IPR003439">
    <property type="entry name" value="ABC_transporter-like_ATP-bd"/>
</dbReference>
<dbReference type="PROSITE" id="PS50893">
    <property type="entry name" value="ABC_TRANSPORTER_2"/>
    <property type="match status" value="1"/>
</dbReference>
<dbReference type="InterPro" id="IPR011527">
    <property type="entry name" value="ABC1_TM_dom"/>
</dbReference>
<dbReference type="SMART" id="SM00382">
    <property type="entry name" value="AAA"/>
    <property type="match status" value="1"/>
</dbReference>
<dbReference type="PANTHER" id="PTHR43394:SF1">
    <property type="entry name" value="ATP-BINDING CASSETTE SUB-FAMILY B MEMBER 10, MITOCHONDRIAL"/>
    <property type="match status" value="1"/>
</dbReference>
<dbReference type="InterPro" id="IPR036640">
    <property type="entry name" value="ABC1_TM_sf"/>
</dbReference>
<feature type="domain" description="ABC transporter" evidence="8">
    <location>
        <begin position="346"/>
        <end position="580"/>
    </location>
</feature>
<keyword evidence="2 7" id="KW-0812">Transmembrane</keyword>
<keyword evidence="4 10" id="KW-0067">ATP-binding</keyword>
<evidence type="ECO:0000256" key="2">
    <source>
        <dbReference type="ARBA" id="ARBA00022692"/>
    </source>
</evidence>
<feature type="transmembrane region" description="Helical" evidence="7">
    <location>
        <begin position="25"/>
        <end position="45"/>
    </location>
</feature>
<dbReference type="Proteomes" id="UP001316087">
    <property type="component" value="Unassembled WGS sequence"/>
</dbReference>
<keyword evidence="6 7" id="KW-0472">Membrane</keyword>
<proteinExistence type="predicted"/>
<dbReference type="GO" id="GO:0005524">
    <property type="term" value="F:ATP binding"/>
    <property type="evidence" value="ECO:0007669"/>
    <property type="project" value="UniProtKB-KW"/>
</dbReference>
<comment type="caution">
    <text evidence="10">The sequence shown here is derived from an EMBL/GenBank/DDBJ whole genome shotgun (WGS) entry which is preliminary data.</text>
</comment>
<gene>
    <name evidence="10" type="ORF">LZ480_09330</name>
</gene>
<dbReference type="InterPro" id="IPR003593">
    <property type="entry name" value="AAA+_ATPase"/>
</dbReference>
<feature type="transmembrane region" description="Helical" evidence="7">
    <location>
        <begin position="152"/>
        <end position="183"/>
    </location>
</feature>
<feature type="transmembrane region" description="Helical" evidence="7">
    <location>
        <begin position="65"/>
        <end position="83"/>
    </location>
</feature>
<dbReference type="CDD" id="cd07346">
    <property type="entry name" value="ABC_6TM_exporters"/>
    <property type="match status" value="1"/>
</dbReference>
<evidence type="ECO:0000259" key="8">
    <source>
        <dbReference type="PROSITE" id="PS50893"/>
    </source>
</evidence>
<dbReference type="Pfam" id="PF00005">
    <property type="entry name" value="ABC_tran"/>
    <property type="match status" value="1"/>
</dbReference>
<accession>A0ABS9UD78</accession>
<feature type="domain" description="ABC transmembrane type-1" evidence="9">
    <location>
        <begin position="30"/>
        <end position="312"/>
    </location>
</feature>
<protein>
    <submittedName>
        <fullName evidence="10">ABC transporter ATP-binding protein/permease</fullName>
    </submittedName>
</protein>
<dbReference type="PROSITE" id="PS50929">
    <property type="entry name" value="ABC_TM1F"/>
    <property type="match status" value="1"/>
</dbReference>
<keyword evidence="5 7" id="KW-1133">Transmembrane helix</keyword>